<reference evidence="1 2" key="1">
    <citation type="submission" date="2020-08" db="EMBL/GenBank/DDBJ databases">
        <title>Functional genomics of gut bacteria from endangered species of beetles.</title>
        <authorList>
            <person name="Carlos-Shanley C."/>
        </authorList>
    </citation>
    <scope>NUCLEOTIDE SEQUENCE [LARGE SCALE GENOMIC DNA]</scope>
    <source>
        <strain evidence="1 2">S00179</strain>
    </source>
</reference>
<comment type="caution">
    <text evidence="1">The sequence shown here is derived from an EMBL/GenBank/DDBJ whole genome shotgun (WGS) entry which is preliminary data.</text>
</comment>
<proteinExistence type="predicted"/>
<evidence type="ECO:0000313" key="1">
    <source>
        <dbReference type="EMBL" id="MBB4861346.1"/>
    </source>
</evidence>
<dbReference type="AlphaFoldDB" id="A0A7W7KFA7"/>
<organism evidence="1 2">
    <name type="scientific">Pseudomonas nitroreducens</name>
    <dbReference type="NCBI Taxonomy" id="46680"/>
    <lineage>
        <taxon>Bacteria</taxon>
        <taxon>Pseudomonadati</taxon>
        <taxon>Pseudomonadota</taxon>
        <taxon>Gammaproteobacteria</taxon>
        <taxon>Pseudomonadales</taxon>
        <taxon>Pseudomonadaceae</taxon>
        <taxon>Pseudomonas</taxon>
    </lineage>
</organism>
<accession>A0A7W7KFA7</accession>
<dbReference type="RefSeq" id="WP_184585616.1">
    <property type="nucleotide sequence ID" value="NZ_JACHLI010000001.1"/>
</dbReference>
<name>A0A7W7KFA7_PSENT</name>
<dbReference type="EMBL" id="JACHLI010000001">
    <property type="protein sequence ID" value="MBB4861346.1"/>
    <property type="molecule type" value="Genomic_DNA"/>
</dbReference>
<sequence>MDDLSHELRAAGMPFIERAICRELNAMLMAARPAGKLQMAVDAWAREWELPPEQLWSAIGALEKCGYWLVDYSNIEPLLICESISQAAKGIARKQTTRMHSRLKEKTVQDHVETLDLVKVGKSVVQEVTLIIPRAERKPFMEGGYPGWLPCENFSIDGIAFKPDDGLLQALRTEFPSVDIEAALALMFSELRHNARPKIRMMHLWIRNWLKESGSKAQVQASEEDHMAALLDLIENR</sequence>
<evidence type="ECO:0000313" key="2">
    <source>
        <dbReference type="Proteomes" id="UP000566995"/>
    </source>
</evidence>
<protein>
    <submittedName>
        <fullName evidence="1">Uncharacterized protein</fullName>
    </submittedName>
</protein>
<dbReference type="Proteomes" id="UP000566995">
    <property type="component" value="Unassembled WGS sequence"/>
</dbReference>
<gene>
    <name evidence="1" type="ORF">HNP46_000157</name>
</gene>